<keyword evidence="4" id="KW-1185">Reference proteome</keyword>
<name>A0A1M6NTF5_9RHOB</name>
<dbReference type="InterPro" id="IPR036709">
    <property type="entry name" value="Autotransporte_beta_dom_sf"/>
</dbReference>
<accession>A0A1M6NTF5</accession>
<evidence type="ECO:0000313" key="4">
    <source>
        <dbReference type="Proteomes" id="UP000183982"/>
    </source>
</evidence>
<feature type="signal peptide" evidence="1">
    <location>
        <begin position="1"/>
        <end position="28"/>
    </location>
</feature>
<dbReference type="Pfam" id="PF03797">
    <property type="entry name" value="Autotransporter"/>
    <property type="match status" value="1"/>
</dbReference>
<dbReference type="AlphaFoldDB" id="A0A1M6NTF5"/>
<sequence>MKRRIKAALLCSSAVTGLFLASTVPATAQSYCSVASEPGLSLGCARTLVDASLLLGLNPANRLINPIIGSHDGLVFDSDWIANSARGGHLRFGGNVSFTRGLNSSWANTYFGSARTDGGRTALEITAYDIPTENTVPSNTVVELQFDRLTLENTAVTLRDGASDDGAHTGQISYLLIGDGAVGRGGVLALRNASLTFEDSTDLFMAAPDGGTPVIRAETGDNLLQLGNQSTNLNRLSVVVDDGANLTFDGTAITPRTEGNLTVGSGANLVIENNSVLGLLSNVGSSLPQSTVNGGTVTVDGLSSELRLTAPVFNNSTVSLEDGGKLRIEQRNGVRSTLSFSGDNTLNFGSPEAAVLGADANPQALILEVGAGTTTITNTGGVNNLGRGLQVDQVRIDGGTLDTTGYSVRDDVTDAWQYLSVENGGTFYDRAAFYRNIDRLIVDGGTLLTNSSFGDFLGAADGIETARFTNSTIDLVSSSSAGSASGNVSVGLRSVVLNAENLAFAGTNQVRVGISPAGECVAGICTPGTTIYAGELVANVGGSSTSTLTGFDTVLFVPFAIDANAVAADYIAGGNNGIYTVARADYNPDLTVNVQGFDAGPQAPTVASLAAAGSDIPANLIYAIVNNPVTDDQVDIAFIDVGLINNPLITTGYTHSTTTTIVTEPTTGNISTITVTVVPDPTTTGAVQTTTVVVTEPGGAVISTETVNVPLDPATGTTNTTNVAGLITGSGGTITHGGATGIGTLHPEIYASYMTVALEHSDQRRNMVLLNARGMGVADGKAEGFTDDGRRFWIDTAISAGNVDSDGNLAGFDYNLGELILGADLWSSPEGRIGAYVGYGTYSMDEHTSAIASDLSSTAFHLGAYGAYDVDDWSLTGMAGMSWAQTDGTRTAITGSGANTHNANYSSRTIEAAVRAEYNGWQPLGAFSFAPEFGLGYAHYSQDGFTETGASSSALNIYDTSAESLVASIGLNFSGPEFGGGLIPIGFARYEHDFLASSQRTHSIDASFASTPGVSQSFVGTHRGPDSLSVGLGLRAAPGSAWDVSAGLVYTVNTYGEEFGGGIRVSWNF</sequence>
<evidence type="ECO:0000256" key="1">
    <source>
        <dbReference type="SAM" id="SignalP"/>
    </source>
</evidence>
<proteinExistence type="predicted"/>
<dbReference type="STRING" id="1470563.SAMN05444000_116103"/>
<keyword evidence="1" id="KW-0732">Signal</keyword>
<dbReference type="SMART" id="SM00869">
    <property type="entry name" value="Autotransporter"/>
    <property type="match status" value="1"/>
</dbReference>
<protein>
    <submittedName>
        <fullName evidence="3">Uncharacterized conserved protein, contains a C-terminal beta-barrel porin domain</fullName>
    </submittedName>
</protein>
<dbReference type="Proteomes" id="UP000183982">
    <property type="component" value="Unassembled WGS sequence"/>
</dbReference>
<dbReference type="PROSITE" id="PS51208">
    <property type="entry name" value="AUTOTRANSPORTER"/>
    <property type="match status" value="1"/>
</dbReference>
<gene>
    <name evidence="3" type="ORF">SAMN05444000_116103</name>
</gene>
<feature type="domain" description="Autotransporter" evidence="2">
    <location>
        <begin position="785"/>
        <end position="1069"/>
    </location>
</feature>
<dbReference type="RefSeq" id="WP_175556943.1">
    <property type="nucleotide sequence ID" value="NZ_FQZQ01000016.1"/>
</dbReference>
<feature type="chain" id="PRO_5009919861" evidence="1">
    <location>
        <begin position="29"/>
        <end position="1069"/>
    </location>
</feature>
<dbReference type="InterPro" id="IPR005546">
    <property type="entry name" value="Autotransporte_beta"/>
</dbReference>
<reference evidence="4" key="1">
    <citation type="submission" date="2016-11" db="EMBL/GenBank/DDBJ databases">
        <authorList>
            <person name="Varghese N."/>
            <person name="Submissions S."/>
        </authorList>
    </citation>
    <scope>NUCLEOTIDE SEQUENCE [LARGE SCALE GENOMIC DNA]</scope>
    <source>
        <strain evidence="4">DSM 100564</strain>
    </source>
</reference>
<dbReference type="Gene3D" id="2.40.128.130">
    <property type="entry name" value="Autotransporter beta-domain"/>
    <property type="match status" value="1"/>
</dbReference>
<dbReference type="EMBL" id="FQZQ01000016">
    <property type="protein sequence ID" value="SHJ98986.1"/>
    <property type="molecule type" value="Genomic_DNA"/>
</dbReference>
<evidence type="ECO:0000259" key="2">
    <source>
        <dbReference type="PROSITE" id="PS51208"/>
    </source>
</evidence>
<evidence type="ECO:0000313" key="3">
    <source>
        <dbReference type="EMBL" id="SHJ98986.1"/>
    </source>
</evidence>
<dbReference type="SUPFAM" id="SSF103515">
    <property type="entry name" value="Autotransporter"/>
    <property type="match status" value="1"/>
</dbReference>
<organism evidence="3 4">
    <name type="scientific">Shimia gijangensis</name>
    <dbReference type="NCBI Taxonomy" id="1470563"/>
    <lineage>
        <taxon>Bacteria</taxon>
        <taxon>Pseudomonadati</taxon>
        <taxon>Pseudomonadota</taxon>
        <taxon>Alphaproteobacteria</taxon>
        <taxon>Rhodobacterales</taxon>
        <taxon>Roseobacteraceae</taxon>
    </lineage>
</organism>